<proteinExistence type="inferred from homology"/>
<dbReference type="Gene3D" id="3.40.50.620">
    <property type="entry name" value="HUPs"/>
    <property type="match status" value="1"/>
</dbReference>
<keyword evidence="6" id="KW-0566">Pantothenate biosynthesis</keyword>
<evidence type="ECO:0000256" key="12">
    <source>
        <dbReference type="SAM" id="MobiDB-lite"/>
    </source>
</evidence>
<evidence type="ECO:0000256" key="4">
    <source>
        <dbReference type="ARBA" id="ARBA00015647"/>
    </source>
</evidence>
<dbReference type="GO" id="GO:0004592">
    <property type="term" value="F:pantoate-beta-alanine ligase activity"/>
    <property type="evidence" value="ECO:0007669"/>
    <property type="project" value="UniProtKB-EC"/>
</dbReference>
<comment type="catalytic activity">
    <reaction evidence="11">
        <text>(R)-pantoate + beta-alanine + ATP = (R)-pantothenate + AMP + diphosphate + H(+)</text>
        <dbReference type="Rhea" id="RHEA:10912"/>
        <dbReference type="ChEBI" id="CHEBI:15378"/>
        <dbReference type="ChEBI" id="CHEBI:15980"/>
        <dbReference type="ChEBI" id="CHEBI:29032"/>
        <dbReference type="ChEBI" id="CHEBI:30616"/>
        <dbReference type="ChEBI" id="CHEBI:33019"/>
        <dbReference type="ChEBI" id="CHEBI:57966"/>
        <dbReference type="ChEBI" id="CHEBI:456215"/>
        <dbReference type="EC" id="6.3.2.1"/>
    </reaction>
</comment>
<dbReference type="GO" id="GO:0015940">
    <property type="term" value="P:pantothenate biosynthetic process"/>
    <property type="evidence" value="ECO:0007669"/>
    <property type="project" value="UniProtKB-KW"/>
</dbReference>
<feature type="region of interest" description="Disordered" evidence="12">
    <location>
        <begin position="105"/>
        <end position="126"/>
    </location>
</feature>
<organism evidence="13 14">
    <name type="scientific">Apatococcus lobatus</name>
    <dbReference type="NCBI Taxonomy" id="904363"/>
    <lineage>
        <taxon>Eukaryota</taxon>
        <taxon>Viridiplantae</taxon>
        <taxon>Chlorophyta</taxon>
        <taxon>core chlorophytes</taxon>
        <taxon>Trebouxiophyceae</taxon>
        <taxon>Chlorellales</taxon>
        <taxon>Chlorellaceae</taxon>
        <taxon>Apatococcus</taxon>
    </lineage>
</organism>
<dbReference type="InterPro" id="IPR003721">
    <property type="entry name" value="Pantoate_ligase"/>
</dbReference>
<sequence length="310" mass="34518">MMALSEKIQVLTDPDETRAFSRRCRAAGKRIALVPTMGNLHAGHLDLVKSARQLADVVIVSIYVNPTQFSKSEDFGVYPRTRERDRALLQELQVEATFEPLTLYHPGRGSSTEGQHLAGTDDSPAADSHETYIQVERLQQGLCGRSRPHFFRGVATVVAKLFNILEPDVAVFGRKDYQQWRLICRMVRDLDFGIEIVGMPITREADGLAMSSRNSMLTPDERIQATCIRSSLEAASENLQSGKLSLLQHVVSAISQRICDGGGRMDYVEVVDAQELTPVDKIQDRPVVIAVAAWFGSVRLIDNIEVQVKR</sequence>
<evidence type="ECO:0000256" key="1">
    <source>
        <dbReference type="ARBA" id="ARBA00004990"/>
    </source>
</evidence>
<dbReference type="GO" id="GO:0005829">
    <property type="term" value="C:cytosol"/>
    <property type="evidence" value="ECO:0007669"/>
    <property type="project" value="TreeGrafter"/>
</dbReference>
<evidence type="ECO:0000256" key="9">
    <source>
        <dbReference type="ARBA" id="ARBA00029902"/>
    </source>
</evidence>
<evidence type="ECO:0000256" key="6">
    <source>
        <dbReference type="ARBA" id="ARBA00022655"/>
    </source>
</evidence>
<protein>
    <recommendedName>
        <fullName evidence="4">Pantoate--beta-alanine ligase</fullName>
        <ecNumber evidence="3">6.3.2.1</ecNumber>
    </recommendedName>
    <alternativeName>
        <fullName evidence="10">Pantoate-activating enzyme</fullName>
    </alternativeName>
    <alternativeName>
        <fullName evidence="9">Pantothenate synthetase</fullName>
    </alternativeName>
</protein>
<evidence type="ECO:0000256" key="7">
    <source>
        <dbReference type="ARBA" id="ARBA00022741"/>
    </source>
</evidence>
<gene>
    <name evidence="13" type="ORF">WJX74_010762</name>
</gene>
<reference evidence="13 14" key="1">
    <citation type="journal article" date="2024" name="Nat. Commun.">
        <title>Phylogenomics reveals the evolutionary origins of lichenization in chlorophyte algae.</title>
        <authorList>
            <person name="Puginier C."/>
            <person name="Libourel C."/>
            <person name="Otte J."/>
            <person name="Skaloud P."/>
            <person name="Haon M."/>
            <person name="Grisel S."/>
            <person name="Petersen M."/>
            <person name="Berrin J.G."/>
            <person name="Delaux P.M."/>
            <person name="Dal Grande F."/>
            <person name="Keller J."/>
        </authorList>
    </citation>
    <scope>NUCLEOTIDE SEQUENCE [LARGE SCALE GENOMIC DNA]</scope>
    <source>
        <strain evidence="13 14">SAG 2145</strain>
    </source>
</reference>
<dbReference type="InterPro" id="IPR004821">
    <property type="entry name" value="Cyt_trans-like"/>
</dbReference>
<dbReference type="Pfam" id="PF02569">
    <property type="entry name" value="Pantoate_ligase"/>
    <property type="match status" value="1"/>
</dbReference>
<accession>A0AAW1RED7</accession>
<name>A0AAW1RED7_9CHLO</name>
<keyword evidence="7" id="KW-0547">Nucleotide-binding</keyword>
<dbReference type="CDD" id="cd00560">
    <property type="entry name" value="PanC"/>
    <property type="match status" value="1"/>
</dbReference>
<dbReference type="InterPro" id="IPR042176">
    <property type="entry name" value="Pantoate_ligase_C"/>
</dbReference>
<dbReference type="Gene3D" id="3.30.1300.10">
    <property type="entry name" value="Pantoate-beta-alanine ligase, C-terminal domain"/>
    <property type="match status" value="1"/>
</dbReference>
<dbReference type="NCBIfam" id="TIGR00125">
    <property type="entry name" value="cyt_tran_rel"/>
    <property type="match status" value="1"/>
</dbReference>
<evidence type="ECO:0000256" key="11">
    <source>
        <dbReference type="ARBA" id="ARBA00048258"/>
    </source>
</evidence>
<evidence type="ECO:0000313" key="13">
    <source>
        <dbReference type="EMBL" id="KAK9832455.1"/>
    </source>
</evidence>
<dbReference type="NCBIfam" id="TIGR00018">
    <property type="entry name" value="panC"/>
    <property type="match status" value="1"/>
</dbReference>
<comment type="similarity">
    <text evidence="2">Belongs to the pantothenate synthetase family.</text>
</comment>
<dbReference type="SUPFAM" id="SSF52374">
    <property type="entry name" value="Nucleotidylyl transferase"/>
    <property type="match status" value="1"/>
</dbReference>
<keyword evidence="8" id="KW-0067">ATP-binding</keyword>
<evidence type="ECO:0000256" key="5">
    <source>
        <dbReference type="ARBA" id="ARBA00022598"/>
    </source>
</evidence>
<dbReference type="InterPro" id="IPR014729">
    <property type="entry name" value="Rossmann-like_a/b/a_fold"/>
</dbReference>
<dbReference type="Proteomes" id="UP001438707">
    <property type="component" value="Unassembled WGS sequence"/>
</dbReference>
<evidence type="ECO:0000313" key="14">
    <source>
        <dbReference type="Proteomes" id="UP001438707"/>
    </source>
</evidence>
<dbReference type="EC" id="6.3.2.1" evidence="3"/>
<comment type="caution">
    <text evidence="13">The sequence shown here is derived from an EMBL/GenBank/DDBJ whole genome shotgun (WGS) entry which is preliminary data.</text>
</comment>
<keyword evidence="5" id="KW-0436">Ligase</keyword>
<evidence type="ECO:0000256" key="8">
    <source>
        <dbReference type="ARBA" id="ARBA00022840"/>
    </source>
</evidence>
<dbReference type="PANTHER" id="PTHR21299:SF1">
    <property type="entry name" value="PANTOATE--BETA-ALANINE LIGASE"/>
    <property type="match status" value="1"/>
</dbReference>
<dbReference type="EMBL" id="JALJOS010000012">
    <property type="protein sequence ID" value="KAK9832455.1"/>
    <property type="molecule type" value="Genomic_DNA"/>
</dbReference>
<dbReference type="FunFam" id="3.30.1300.10:FF:000001">
    <property type="entry name" value="Pantothenate synthetase"/>
    <property type="match status" value="1"/>
</dbReference>
<comment type="pathway">
    <text evidence="1">Cofactor biosynthesis; (R)-pantothenate biosynthesis; (R)-pantothenate from (R)-pantoate and beta-alanine: step 1/1.</text>
</comment>
<dbReference type="HAMAP" id="MF_00158">
    <property type="entry name" value="PanC"/>
    <property type="match status" value="1"/>
</dbReference>
<evidence type="ECO:0000256" key="3">
    <source>
        <dbReference type="ARBA" id="ARBA00012219"/>
    </source>
</evidence>
<dbReference type="PANTHER" id="PTHR21299">
    <property type="entry name" value="CYTIDYLATE KINASE/PANTOATE-BETA-ALANINE LIGASE"/>
    <property type="match status" value="1"/>
</dbReference>
<keyword evidence="14" id="KW-1185">Reference proteome</keyword>
<evidence type="ECO:0000256" key="2">
    <source>
        <dbReference type="ARBA" id="ARBA00009256"/>
    </source>
</evidence>
<dbReference type="GO" id="GO:0005524">
    <property type="term" value="F:ATP binding"/>
    <property type="evidence" value="ECO:0007669"/>
    <property type="project" value="UniProtKB-KW"/>
</dbReference>
<evidence type="ECO:0000256" key="10">
    <source>
        <dbReference type="ARBA" id="ARBA00032806"/>
    </source>
</evidence>
<dbReference type="AlphaFoldDB" id="A0AAW1RED7"/>